<dbReference type="AlphaFoldDB" id="A0A4Q7N0K8"/>
<keyword evidence="5" id="KW-1185">Reference proteome</keyword>
<evidence type="ECO:0000313" key="4">
    <source>
        <dbReference type="EMBL" id="RZS75141.1"/>
    </source>
</evidence>
<dbReference type="SUPFAM" id="SSF56925">
    <property type="entry name" value="OMPA-like"/>
    <property type="match status" value="1"/>
</dbReference>
<feature type="signal peptide" evidence="2">
    <location>
        <begin position="1"/>
        <end position="24"/>
    </location>
</feature>
<comment type="caution">
    <text evidence="4">The sequence shown here is derived from an EMBL/GenBank/DDBJ whole genome shotgun (WGS) entry which is preliminary data.</text>
</comment>
<accession>A0A4Q7N0K8</accession>
<organism evidence="4 5">
    <name type="scientific">Pseudobacter ginsenosidimutans</name>
    <dbReference type="NCBI Taxonomy" id="661488"/>
    <lineage>
        <taxon>Bacteria</taxon>
        <taxon>Pseudomonadati</taxon>
        <taxon>Bacteroidota</taxon>
        <taxon>Chitinophagia</taxon>
        <taxon>Chitinophagales</taxon>
        <taxon>Chitinophagaceae</taxon>
        <taxon>Pseudobacter</taxon>
    </lineage>
</organism>
<dbReference type="Proteomes" id="UP000293874">
    <property type="component" value="Unassembled WGS sequence"/>
</dbReference>
<evidence type="ECO:0000256" key="1">
    <source>
        <dbReference type="ARBA" id="ARBA00022729"/>
    </source>
</evidence>
<dbReference type="Pfam" id="PF13505">
    <property type="entry name" value="OMP_b-brl"/>
    <property type="match status" value="1"/>
</dbReference>
<protein>
    <submittedName>
        <fullName evidence="4">Outer membrane protein with beta-barrel domain</fullName>
    </submittedName>
</protein>
<gene>
    <name evidence="4" type="ORF">EV199_1002</name>
</gene>
<sequence>MKKAYAVLICGLSFMVLATNQAHAQLQKGNILIGADLMGMSADFQSGNTTFNLAIHPKVAWFIQDNIAIGGMVNLGLSTRKGYTAISYGVSALGRYYIADKQVQLLKQSRFFLEGNVGISGQNTKVDGSDNVSTNGLGIGFGPGVAYFITPNISLEGLLKYNLTVGFGNSTTNNQIAFGLGFQIYLPTKKAREVYNDVKSQMK</sequence>
<evidence type="ECO:0000313" key="5">
    <source>
        <dbReference type="Proteomes" id="UP000293874"/>
    </source>
</evidence>
<dbReference type="RefSeq" id="WP_130539538.1">
    <property type="nucleotide sequence ID" value="NZ_CP042431.1"/>
</dbReference>
<reference evidence="4 5" key="1">
    <citation type="submission" date="2019-02" db="EMBL/GenBank/DDBJ databases">
        <title>Genomic Encyclopedia of Type Strains, Phase IV (KMG-IV): sequencing the most valuable type-strain genomes for metagenomic binning, comparative biology and taxonomic classification.</title>
        <authorList>
            <person name="Goeker M."/>
        </authorList>
    </citation>
    <scope>NUCLEOTIDE SEQUENCE [LARGE SCALE GENOMIC DNA]</scope>
    <source>
        <strain evidence="4 5">DSM 18116</strain>
    </source>
</reference>
<proteinExistence type="predicted"/>
<evidence type="ECO:0000256" key="2">
    <source>
        <dbReference type="SAM" id="SignalP"/>
    </source>
</evidence>
<keyword evidence="1 2" id="KW-0732">Signal</keyword>
<dbReference type="InterPro" id="IPR011250">
    <property type="entry name" value="OMP/PagP_B-barrel"/>
</dbReference>
<dbReference type="OrthoDB" id="945117at2"/>
<name>A0A4Q7N0K8_9BACT</name>
<feature type="domain" description="Outer membrane protein beta-barrel" evidence="3">
    <location>
        <begin position="13"/>
        <end position="182"/>
    </location>
</feature>
<dbReference type="Gene3D" id="2.40.160.20">
    <property type="match status" value="1"/>
</dbReference>
<dbReference type="EMBL" id="SGXA01000001">
    <property type="protein sequence ID" value="RZS75141.1"/>
    <property type="molecule type" value="Genomic_DNA"/>
</dbReference>
<dbReference type="InterPro" id="IPR027385">
    <property type="entry name" value="Beta-barrel_OMP"/>
</dbReference>
<feature type="chain" id="PRO_5020619004" evidence="2">
    <location>
        <begin position="25"/>
        <end position="203"/>
    </location>
</feature>
<evidence type="ECO:0000259" key="3">
    <source>
        <dbReference type="Pfam" id="PF13505"/>
    </source>
</evidence>